<gene>
    <name evidence="3" type="ORF">GCM10023082_49980</name>
</gene>
<protein>
    <recommendedName>
        <fullName evidence="5">Metalloendopeptidase</fullName>
    </recommendedName>
</protein>
<evidence type="ECO:0000313" key="4">
    <source>
        <dbReference type="Proteomes" id="UP001499884"/>
    </source>
</evidence>
<dbReference type="Gene3D" id="2.70.70.10">
    <property type="entry name" value="Glucose Permease (Domain IIA)"/>
    <property type="match status" value="1"/>
</dbReference>
<dbReference type="InterPro" id="IPR002477">
    <property type="entry name" value="Peptidoglycan-bd-like"/>
</dbReference>
<evidence type="ECO:0008006" key="5">
    <source>
        <dbReference type="Google" id="ProtNLM"/>
    </source>
</evidence>
<dbReference type="InterPro" id="IPR050570">
    <property type="entry name" value="Cell_wall_metabolism_enzyme"/>
</dbReference>
<dbReference type="SUPFAM" id="SSF51261">
    <property type="entry name" value="Duplicated hybrid motif"/>
    <property type="match status" value="1"/>
</dbReference>
<dbReference type="PANTHER" id="PTHR21666:SF270">
    <property type="entry name" value="MUREIN HYDROLASE ACTIVATOR ENVC"/>
    <property type="match status" value="1"/>
</dbReference>
<evidence type="ECO:0000259" key="1">
    <source>
        <dbReference type="Pfam" id="PF01471"/>
    </source>
</evidence>
<dbReference type="CDD" id="cd12797">
    <property type="entry name" value="M23_peptidase"/>
    <property type="match status" value="1"/>
</dbReference>
<dbReference type="RefSeq" id="WP_345651760.1">
    <property type="nucleotide sequence ID" value="NZ_BAABEP010000045.1"/>
</dbReference>
<dbReference type="InterPro" id="IPR036366">
    <property type="entry name" value="PGBDSf"/>
</dbReference>
<evidence type="ECO:0000259" key="2">
    <source>
        <dbReference type="Pfam" id="PF01551"/>
    </source>
</evidence>
<keyword evidence="4" id="KW-1185">Reference proteome</keyword>
<accession>A0ABP7FVL6</accession>
<proteinExistence type="predicted"/>
<sequence length="339" mass="34656">MMRRQVMRRGFRPARFAAVRAASGLVTVAVLATGGVALAGGTAAAEQGAMIVPASGTITGSPNGYCRSGNSHDGFDIAGPTGASVKASADGTVRQSDRAASPGNRVVIDHAGGWETRYLHLNSRAVSTGQKVKKGQVIGTIGSTGHSTGPHLHFQVERNDVVIRDSSLLNNFRCGSAVSQGKTISYSFPGLPGGGGVVDAYPKLREGDRGDAVKSLQTHLVTAGHSVEKDGVFGAKTLAAVKAFQKKIGTGVDGVVGPKTWGALLTAPAKGTKLREGSIGTEVEYLQRGLNATLGRSLDVDGKLGAASKAAVIAYQKSRGLAADGVVGPTTWSALKSGK</sequence>
<feature type="domain" description="Peptidoglycan binding-like" evidence="1">
    <location>
        <begin position="209"/>
        <end position="264"/>
    </location>
</feature>
<dbReference type="EMBL" id="BAABEP010000045">
    <property type="protein sequence ID" value="GAA3747639.1"/>
    <property type="molecule type" value="Genomic_DNA"/>
</dbReference>
<dbReference type="InterPro" id="IPR036365">
    <property type="entry name" value="PGBD-like_sf"/>
</dbReference>
<dbReference type="Gene3D" id="1.10.101.10">
    <property type="entry name" value="PGBD-like superfamily/PGBD"/>
    <property type="match status" value="2"/>
</dbReference>
<dbReference type="Pfam" id="PF01551">
    <property type="entry name" value="Peptidase_M23"/>
    <property type="match status" value="1"/>
</dbReference>
<dbReference type="Proteomes" id="UP001499884">
    <property type="component" value="Unassembled WGS sequence"/>
</dbReference>
<reference evidence="4" key="1">
    <citation type="journal article" date="2019" name="Int. J. Syst. Evol. Microbiol.">
        <title>The Global Catalogue of Microorganisms (GCM) 10K type strain sequencing project: providing services to taxonomists for standard genome sequencing and annotation.</title>
        <authorList>
            <consortium name="The Broad Institute Genomics Platform"/>
            <consortium name="The Broad Institute Genome Sequencing Center for Infectious Disease"/>
            <person name="Wu L."/>
            <person name="Ma J."/>
        </authorList>
    </citation>
    <scope>NUCLEOTIDE SEQUENCE [LARGE SCALE GENOMIC DNA]</scope>
    <source>
        <strain evidence="4">JCM 30846</strain>
    </source>
</reference>
<dbReference type="InterPro" id="IPR011055">
    <property type="entry name" value="Dup_hybrid_motif"/>
</dbReference>
<dbReference type="Pfam" id="PF01471">
    <property type="entry name" value="PG_binding_1"/>
    <property type="match status" value="2"/>
</dbReference>
<dbReference type="PANTHER" id="PTHR21666">
    <property type="entry name" value="PEPTIDASE-RELATED"/>
    <property type="match status" value="1"/>
</dbReference>
<evidence type="ECO:0000313" key="3">
    <source>
        <dbReference type="EMBL" id="GAA3747639.1"/>
    </source>
</evidence>
<feature type="domain" description="M23ase beta-sheet core" evidence="2">
    <location>
        <begin position="71"/>
        <end position="161"/>
    </location>
</feature>
<dbReference type="InterPro" id="IPR016047">
    <property type="entry name" value="M23ase_b-sheet_dom"/>
</dbReference>
<feature type="domain" description="Peptidoglycan binding-like" evidence="1">
    <location>
        <begin position="280"/>
        <end position="335"/>
    </location>
</feature>
<comment type="caution">
    <text evidence="3">The sequence shown here is derived from an EMBL/GenBank/DDBJ whole genome shotgun (WGS) entry which is preliminary data.</text>
</comment>
<organism evidence="3 4">
    <name type="scientific">Streptomyces tremellae</name>
    <dbReference type="NCBI Taxonomy" id="1124239"/>
    <lineage>
        <taxon>Bacteria</taxon>
        <taxon>Bacillati</taxon>
        <taxon>Actinomycetota</taxon>
        <taxon>Actinomycetes</taxon>
        <taxon>Kitasatosporales</taxon>
        <taxon>Streptomycetaceae</taxon>
        <taxon>Streptomyces</taxon>
    </lineage>
</organism>
<dbReference type="SUPFAM" id="SSF47090">
    <property type="entry name" value="PGBD-like"/>
    <property type="match status" value="2"/>
</dbReference>
<name>A0ABP7FVL6_9ACTN</name>